<proteinExistence type="predicted"/>
<dbReference type="AlphaFoldDB" id="A0A267AL20"/>
<gene>
    <name evidence="1" type="ORF">CJU81_09930</name>
</gene>
<evidence type="ECO:0008006" key="3">
    <source>
        <dbReference type="Google" id="ProtNLM"/>
    </source>
</evidence>
<protein>
    <recommendedName>
        <fullName evidence="3">DUF2971 domain-containing protein</fullName>
    </recommendedName>
</protein>
<evidence type="ECO:0000313" key="2">
    <source>
        <dbReference type="Proteomes" id="UP000215861"/>
    </source>
</evidence>
<dbReference type="Pfam" id="PF11185">
    <property type="entry name" value="DUF2971"/>
    <property type="match status" value="1"/>
</dbReference>
<dbReference type="InterPro" id="IPR021352">
    <property type="entry name" value="DUF2971"/>
</dbReference>
<name>A0A267AL20_PSEFR</name>
<dbReference type="OrthoDB" id="4119964at2"/>
<dbReference type="RefSeq" id="WP_095036435.1">
    <property type="nucleotide sequence ID" value="NZ_NQKQ01000009.1"/>
</dbReference>
<organism evidence="1 2">
    <name type="scientific">Pseudomonas fragi</name>
    <dbReference type="NCBI Taxonomy" id="296"/>
    <lineage>
        <taxon>Bacteria</taxon>
        <taxon>Pseudomonadati</taxon>
        <taxon>Pseudomonadota</taxon>
        <taxon>Gammaproteobacteria</taxon>
        <taxon>Pseudomonadales</taxon>
        <taxon>Pseudomonadaceae</taxon>
        <taxon>Pseudomonas</taxon>
    </lineage>
</organism>
<comment type="caution">
    <text evidence="1">The sequence shown here is derived from an EMBL/GenBank/DDBJ whole genome shotgun (WGS) entry which is preliminary data.</text>
</comment>
<reference evidence="1 2" key="1">
    <citation type="submission" date="2017-08" db="EMBL/GenBank/DDBJ databases">
        <title>Genomic and metabolic characterisation of spoilage-associated Pseudomonas species.</title>
        <authorList>
            <person name="Stanborough T."/>
            <person name="Fegan N."/>
            <person name="Powell S.M."/>
            <person name="Singh T."/>
            <person name="Tamplin M.L."/>
            <person name="Chandry P.S."/>
        </authorList>
    </citation>
    <scope>NUCLEOTIDE SEQUENCE [LARGE SCALE GENOMIC DNA]</scope>
    <source>
        <strain evidence="1 2">F1801</strain>
    </source>
</reference>
<dbReference type="Proteomes" id="UP000215861">
    <property type="component" value="Unassembled WGS sequence"/>
</dbReference>
<sequence length="278" mass="32176">MSIYKYFPPKRVDTLENNKLCFSTAHKFNDPFELKPYVKAICTTEYLEEMHTEKSSVALAKAYKELPRAQRKAFSFKKFEKMYDSYEVVNEASKRMAALTPMAANSALSALANNTGILCLTKQPDNLLMWSHYAESHQGFVIEFDEESCFFNQKRSDNDEFGHLREVIYQQARPSIVLSNTHASELLLTKGLIWAPEEEWRMLWPRSNDPGESYLLDFPSSAVKSVILGCNMTKNNKEKIFGIINSEKYTHAECIEYKLCEKEYKLIASPYNPKFSFR</sequence>
<evidence type="ECO:0000313" key="1">
    <source>
        <dbReference type="EMBL" id="PAA12412.1"/>
    </source>
</evidence>
<dbReference type="EMBL" id="NQKQ01000009">
    <property type="protein sequence ID" value="PAA12412.1"/>
    <property type="molecule type" value="Genomic_DNA"/>
</dbReference>
<accession>A0A267AL20</accession>